<evidence type="ECO:0000256" key="2">
    <source>
        <dbReference type="ARBA" id="ARBA00022475"/>
    </source>
</evidence>
<comment type="catalytic activity">
    <reaction evidence="8">
        <text>fluoride(in) = fluoride(out)</text>
        <dbReference type="Rhea" id="RHEA:76159"/>
        <dbReference type="ChEBI" id="CHEBI:17051"/>
    </reaction>
    <physiologicalReaction direction="left-to-right" evidence="8">
        <dbReference type="Rhea" id="RHEA:76160"/>
    </physiologicalReaction>
</comment>
<proteinExistence type="inferred from homology"/>
<feature type="transmembrane region" description="Helical" evidence="10">
    <location>
        <begin position="63"/>
        <end position="84"/>
    </location>
</feature>
<dbReference type="GO" id="GO:0140114">
    <property type="term" value="P:cellular detoxification of fluoride"/>
    <property type="evidence" value="ECO:0007669"/>
    <property type="project" value="UniProtKB-UniRule"/>
</dbReference>
<dbReference type="PANTHER" id="PTHR28259:SF1">
    <property type="entry name" value="FLUORIDE EXPORT PROTEIN 1-RELATED"/>
    <property type="match status" value="1"/>
</dbReference>
<protein>
    <recommendedName>
        <fullName evidence="10">Fluoride-specific ion channel FluC</fullName>
    </recommendedName>
</protein>
<dbReference type="Pfam" id="PF02537">
    <property type="entry name" value="CRCB"/>
    <property type="match status" value="1"/>
</dbReference>
<dbReference type="HAMAP" id="MF_00454">
    <property type="entry name" value="FluC"/>
    <property type="match status" value="1"/>
</dbReference>
<evidence type="ECO:0000256" key="3">
    <source>
        <dbReference type="ARBA" id="ARBA00022692"/>
    </source>
</evidence>
<comment type="subcellular location">
    <subcellularLocation>
        <location evidence="1 10">Cell membrane</location>
        <topology evidence="1 10">Multi-pass membrane protein</topology>
    </subcellularLocation>
</comment>
<accession>A0A9D2I6R9</accession>
<evidence type="ECO:0000256" key="8">
    <source>
        <dbReference type="ARBA" id="ARBA00035585"/>
    </source>
</evidence>
<comment type="function">
    <text evidence="9 10">Fluoride-specific ion channel. Important for reducing fluoride concentration in the cell, thus reducing its toxicity.</text>
</comment>
<keyword evidence="3 10" id="KW-0812">Transmembrane</keyword>
<dbReference type="GO" id="GO:0046872">
    <property type="term" value="F:metal ion binding"/>
    <property type="evidence" value="ECO:0007669"/>
    <property type="project" value="UniProtKB-KW"/>
</dbReference>
<dbReference type="EMBL" id="DWYY01000059">
    <property type="protein sequence ID" value="HJA92583.1"/>
    <property type="molecule type" value="Genomic_DNA"/>
</dbReference>
<keyword evidence="4 10" id="KW-1133">Transmembrane helix</keyword>
<evidence type="ECO:0000256" key="4">
    <source>
        <dbReference type="ARBA" id="ARBA00022989"/>
    </source>
</evidence>
<dbReference type="GO" id="GO:0062054">
    <property type="term" value="F:fluoride channel activity"/>
    <property type="evidence" value="ECO:0007669"/>
    <property type="project" value="UniProtKB-UniRule"/>
</dbReference>
<evidence type="ECO:0000256" key="9">
    <source>
        <dbReference type="ARBA" id="ARBA00049940"/>
    </source>
</evidence>
<dbReference type="AlphaFoldDB" id="A0A9D2I6R9"/>
<dbReference type="Proteomes" id="UP000886858">
    <property type="component" value="Unassembled WGS sequence"/>
</dbReference>
<dbReference type="PANTHER" id="PTHR28259">
    <property type="entry name" value="FLUORIDE EXPORT PROTEIN 1-RELATED"/>
    <property type="match status" value="1"/>
</dbReference>
<keyword evidence="10" id="KW-0406">Ion transport</keyword>
<reference evidence="11" key="1">
    <citation type="journal article" date="2021" name="PeerJ">
        <title>Extensive microbial diversity within the chicken gut microbiome revealed by metagenomics and culture.</title>
        <authorList>
            <person name="Gilroy R."/>
            <person name="Ravi A."/>
            <person name="Getino M."/>
            <person name="Pursley I."/>
            <person name="Horton D.L."/>
            <person name="Alikhan N.F."/>
            <person name="Baker D."/>
            <person name="Gharbi K."/>
            <person name="Hall N."/>
            <person name="Watson M."/>
            <person name="Adriaenssens E.M."/>
            <person name="Foster-Nyarko E."/>
            <person name="Jarju S."/>
            <person name="Secka A."/>
            <person name="Antonio M."/>
            <person name="Oren A."/>
            <person name="Chaudhuri R.R."/>
            <person name="La Ragione R."/>
            <person name="Hildebrand F."/>
            <person name="Pallen M.J."/>
        </authorList>
    </citation>
    <scope>NUCLEOTIDE SEQUENCE</scope>
    <source>
        <strain evidence="11">CHK179-7159</strain>
    </source>
</reference>
<comment type="activity regulation">
    <text evidence="10">Na(+) is not transported, but it plays an essential structural role and its presence is essential for fluoride channel function.</text>
</comment>
<comment type="caution">
    <text evidence="11">The sequence shown here is derived from an EMBL/GenBank/DDBJ whole genome shotgun (WGS) entry which is preliminary data.</text>
</comment>
<dbReference type="InterPro" id="IPR003691">
    <property type="entry name" value="FluC"/>
</dbReference>
<evidence type="ECO:0000256" key="7">
    <source>
        <dbReference type="ARBA" id="ARBA00035120"/>
    </source>
</evidence>
<reference evidence="11" key="2">
    <citation type="submission" date="2021-04" db="EMBL/GenBank/DDBJ databases">
        <authorList>
            <person name="Gilroy R."/>
        </authorList>
    </citation>
    <scope>NUCLEOTIDE SEQUENCE</scope>
    <source>
        <strain evidence="11">CHK179-7159</strain>
    </source>
</reference>
<keyword evidence="2 10" id="KW-1003">Cell membrane</keyword>
<evidence type="ECO:0000313" key="11">
    <source>
        <dbReference type="EMBL" id="HJA92583.1"/>
    </source>
</evidence>
<feature type="transmembrane region" description="Helical" evidence="10">
    <location>
        <begin position="96"/>
        <end position="117"/>
    </location>
</feature>
<evidence type="ECO:0000256" key="5">
    <source>
        <dbReference type="ARBA" id="ARBA00023136"/>
    </source>
</evidence>
<evidence type="ECO:0000313" key="12">
    <source>
        <dbReference type="Proteomes" id="UP000886858"/>
    </source>
</evidence>
<name>A0A9D2I6R9_9FIRM</name>
<keyword evidence="10" id="KW-0915">Sodium</keyword>
<feature type="binding site" evidence="10">
    <location>
        <position position="71"/>
    </location>
    <ligand>
        <name>Na(+)</name>
        <dbReference type="ChEBI" id="CHEBI:29101"/>
        <note>structural</note>
    </ligand>
</feature>
<organism evidence="11 12">
    <name type="scientific">Candidatus Eisenbergiella merdipullorum</name>
    <dbReference type="NCBI Taxonomy" id="2838553"/>
    <lineage>
        <taxon>Bacteria</taxon>
        <taxon>Bacillati</taxon>
        <taxon>Bacillota</taxon>
        <taxon>Clostridia</taxon>
        <taxon>Lachnospirales</taxon>
        <taxon>Lachnospiraceae</taxon>
        <taxon>Eisenbergiella</taxon>
    </lineage>
</organism>
<evidence type="ECO:0000256" key="10">
    <source>
        <dbReference type="HAMAP-Rule" id="MF_00454"/>
    </source>
</evidence>
<feature type="binding site" evidence="10">
    <location>
        <position position="74"/>
    </location>
    <ligand>
        <name>Na(+)</name>
        <dbReference type="ChEBI" id="CHEBI:29101"/>
        <note>structural</note>
    </ligand>
</feature>
<keyword evidence="5 10" id="KW-0472">Membrane</keyword>
<comment type="similarity">
    <text evidence="7 10">Belongs to the fluoride channel Fluc/FEX (TC 1.A.43) family.</text>
</comment>
<sequence length="121" mass="12803">MTGLLFVGAGGAVGAMLRYAISLIPYKGRFPLLTLFINVIGALAIGIIAGLSARKNLPQNAVLFLKTGVCGGFTTFSTFSLEAYNLLEQGYFRLSAVYIILSVVCCLAGVAVGMYMAEHVM</sequence>
<evidence type="ECO:0000256" key="6">
    <source>
        <dbReference type="ARBA" id="ARBA00023303"/>
    </source>
</evidence>
<feature type="transmembrane region" description="Helical" evidence="10">
    <location>
        <begin position="30"/>
        <end position="51"/>
    </location>
</feature>
<dbReference type="NCBIfam" id="TIGR00494">
    <property type="entry name" value="crcB"/>
    <property type="match status" value="1"/>
</dbReference>
<evidence type="ECO:0000256" key="1">
    <source>
        <dbReference type="ARBA" id="ARBA00004651"/>
    </source>
</evidence>
<keyword evidence="10" id="KW-0479">Metal-binding</keyword>
<dbReference type="GO" id="GO:0005886">
    <property type="term" value="C:plasma membrane"/>
    <property type="evidence" value="ECO:0007669"/>
    <property type="project" value="UniProtKB-SubCell"/>
</dbReference>
<keyword evidence="6 10" id="KW-0407">Ion channel</keyword>
<gene>
    <name evidence="10 11" type="primary">crcB</name>
    <name evidence="10" type="synonym">fluC</name>
    <name evidence="11" type="ORF">H9717_05640</name>
</gene>
<keyword evidence="10" id="KW-0813">Transport</keyword>